<keyword evidence="2" id="KW-1185">Reference proteome</keyword>
<name>A0ABN1JG68_9FLAO</name>
<gene>
    <name evidence="1" type="ORF">GCM10009431_07790</name>
</gene>
<reference evidence="1 2" key="1">
    <citation type="journal article" date="2019" name="Int. J. Syst. Evol. Microbiol.">
        <title>The Global Catalogue of Microorganisms (GCM) 10K type strain sequencing project: providing services to taxonomists for standard genome sequencing and annotation.</title>
        <authorList>
            <consortium name="The Broad Institute Genomics Platform"/>
            <consortium name="The Broad Institute Genome Sequencing Center for Infectious Disease"/>
            <person name="Wu L."/>
            <person name="Ma J."/>
        </authorList>
    </citation>
    <scope>NUCLEOTIDE SEQUENCE [LARGE SCALE GENOMIC DNA]</scope>
    <source>
        <strain evidence="1 2">JCM 15976</strain>
    </source>
</reference>
<dbReference type="Proteomes" id="UP001500736">
    <property type="component" value="Unassembled WGS sequence"/>
</dbReference>
<evidence type="ECO:0000313" key="2">
    <source>
        <dbReference type="Proteomes" id="UP001500736"/>
    </source>
</evidence>
<dbReference type="EMBL" id="BAAAGF010000001">
    <property type="protein sequence ID" value="GAA0739126.1"/>
    <property type="molecule type" value="Genomic_DNA"/>
</dbReference>
<protein>
    <submittedName>
        <fullName evidence="1">Uncharacterized protein</fullName>
    </submittedName>
</protein>
<organism evidence="1 2">
    <name type="scientific">Gaetbulibacter jejuensis</name>
    <dbReference type="NCBI Taxonomy" id="584607"/>
    <lineage>
        <taxon>Bacteria</taxon>
        <taxon>Pseudomonadati</taxon>
        <taxon>Bacteroidota</taxon>
        <taxon>Flavobacteriia</taxon>
        <taxon>Flavobacteriales</taxon>
        <taxon>Flavobacteriaceae</taxon>
        <taxon>Gaetbulibacter</taxon>
    </lineage>
</organism>
<comment type="caution">
    <text evidence="1">The sequence shown here is derived from an EMBL/GenBank/DDBJ whole genome shotgun (WGS) entry which is preliminary data.</text>
</comment>
<accession>A0ABN1JG68</accession>
<evidence type="ECO:0000313" key="1">
    <source>
        <dbReference type="EMBL" id="GAA0739126.1"/>
    </source>
</evidence>
<proteinExistence type="predicted"/>
<sequence>MKMCRHNIIFYINLVYFSIRSTKFEENELSLLIDNFGEEFKKSPKYGDFIFKYMLFFRLDLF</sequence>